<gene>
    <name evidence="4" type="ORF">MCOR_16774</name>
</gene>
<keyword evidence="2" id="KW-1133">Transmembrane helix</keyword>
<feature type="compositionally biased region" description="Polar residues" evidence="1">
    <location>
        <begin position="169"/>
        <end position="178"/>
    </location>
</feature>
<reference evidence="4 5" key="1">
    <citation type="submission" date="2020-06" db="EMBL/GenBank/DDBJ databases">
        <authorList>
            <person name="Li R."/>
            <person name="Bekaert M."/>
        </authorList>
    </citation>
    <scope>NUCLEOTIDE SEQUENCE [LARGE SCALE GENOMIC DNA]</scope>
    <source>
        <strain evidence="5">wild</strain>
    </source>
</reference>
<feature type="domain" description="Integrase catalytic" evidence="3">
    <location>
        <begin position="29"/>
        <end position="100"/>
    </location>
</feature>
<dbReference type="PANTHER" id="PTHR37984:SF5">
    <property type="entry name" value="PROTEIN NYNRIN-LIKE"/>
    <property type="match status" value="1"/>
</dbReference>
<dbReference type="PANTHER" id="PTHR37984">
    <property type="entry name" value="PROTEIN CBG26694"/>
    <property type="match status" value="1"/>
</dbReference>
<dbReference type="InterPro" id="IPR036397">
    <property type="entry name" value="RNaseH_sf"/>
</dbReference>
<feature type="transmembrane region" description="Helical" evidence="2">
    <location>
        <begin position="399"/>
        <end position="421"/>
    </location>
</feature>
<dbReference type="InterPro" id="IPR012337">
    <property type="entry name" value="RNaseH-like_sf"/>
</dbReference>
<feature type="compositionally biased region" description="Low complexity" evidence="1">
    <location>
        <begin position="157"/>
        <end position="168"/>
    </location>
</feature>
<evidence type="ECO:0000313" key="4">
    <source>
        <dbReference type="EMBL" id="CAC5380844.1"/>
    </source>
</evidence>
<feature type="region of interest" description="Disordered" evidence="1">
    <location>
        <begin position="157"/>
        <end position="205"/>
    </location>
</feature>
<evidence type="ECO:0000259" key="3">
    <source>
        <dbReference type="PROSITE" id="PS50994"/>
    </source>
</evidence>
<dbReference type="PROSITE" id="PS50994">
    <property type="entry name" value="INTEGRASE"/>
    <property type="match status" value="1"/>
</dbReference>
<accession>A0A6J8BD74</accession>
<dbReference type="GO" id="GO:0015074">
    <property type="term" value="P:DNA integration"/>
    <property type="evidence" value="ECO:0007669"/>
    <property type="project" value="InterPro"/>
</dbReference>
<dbReference type="GO" id="GO:0003676">
    <property type="term" value="F:nucleic acid binding"/>
    <property type="evidence" value="ECO:0007669"/>
    <property type="project" value="InterPro"/>
</dbReference>
<evidence type="ECO:0000256" key="1">
    <source>
        <dbReference type="SAM" id="MobiDB-lite"/>
    </source>
</evidence>
<keyword evidence="2" id="KW-0812">Transmembrane</keyword>
<dbReference type="Proteomes" id="UP000507470">
    <property type="component" value="Unassembled WGS sequence"/>
</dbReference>
<proteinExistence type="predicted"/>
<dbReference type="OrthoDB" id="422540at2759"/>
<dbReference type="AlphaFoldDB" id="A0A6J8BD74"/>
<dbReference type="EMBL" id="CACVKT020002953">
    <property type="protein sequence ID" value="CAC5380844.1"/>
    <property type="molecule type" value="Genomic_DNA"/>
</dbReference>
<evidence type="ECO:0000313" key="5">
    <source>
        <dbReference type="Proteomes" id="UP000507470"/>
    </source>
</evidence>
<feature type="transmembrane region" description="Helical" evidence="2">
    <location>
        <begin position="281"/>
        <end position="299"/>
    </location>
</feature>
<dbReference type="InterPro" id="IPR050951">
    <property type="entry name" value="Retrovirus_Pol_polyprotein"/>
</dbReference>
<organism evidence="4 5">
    <name type="scientific">Mytilus coruscus</name>
    <name type="common">Sea mussel</name>
    <dbReference type="NCBI Taxonomy" id="42192"/>
    <lineage>
        <taxon>Eukaryota</taxon>
        <taxon>Metazoa</taxon>
        <taxon>Spiralia</taxon>
        <taxon>Lophotrochozoa</taxon>
        <taxon>Mollusca</taxon>
        <taxon>Bivalvia</taxon>
        <taxon>Autobranchia</taxon>
        <taxon>Pteriomorphia</taxon>
        <taxon>Mytilida</taxon>
        <taxon>Mytiloidea</taxon>
        <taxon>Mytilidae</taxon>
        <taxon>Mytilinae</taxon>
        <taxon>Mytilus</taxon>
    </lineage>
</organism>
<dbReference type="InterPro" id="IPR001584">
    <property type="entry name" value="Integrase_cat-core"/>
</dbReference>
<sequence>MHANVNRYIKTCDRCQRAKRNYNPNKPPLSPMPLVGRFHRWHINILGLLSKTPQGFENVLVVVDSFTRWTEVFPMKTQTAKEVATILCSEVFARFESPKTNLVIEVNCSWQREKGPNFTYKLKEIFNNKELKSLINATNLRRYYNPNIHRKRFEVQPNQNNAPDQNANEAHQAQTQVQEETENTADNSKPLEEPQNDNLQPENEVDQENVIEKQTNQPRIEQQTFNFHQTKSGKFCNGKRYMRVEWLDKTLTWEPDTSFDPPMLEEINLAFTQKGKFMASWHGLIYFLMVVLCFVQVGADYTVEKDIIHRINYGIIFKEETNLFLARESWLQPFKLSVPNFSFHSQSISNTLAADHQMHLNLKKMTAAVRNDSKIFKTLSEPLLDGIISIQSDWPDLNAILVITPLGLGSLANIICIYLILSSES</sequence>
<protein>
    <recommendedName>
        <fullName evidence="3">Integrase catalytic domain-containing protein</fullName>
    </recommendedName>
</protein>
<name>A0A6J8BD74_MYTCO</name>
<keyword evidence="5" id="KW-1185">Reference proteome</keyword>
<evidence type="ECO:0000256" key="2">
    <source>
        <dbReference type="SAM" id="Phobius"/>
    </source>
</evidence>
<dbReference type="Gene3D" id="3.30.420.10">
    <property type="entry name" value="Ribonuclease H-like superfamily/Ribonuclease H"/>
    <property type="match status" value="1"/>
</dbReference>
<keyword evidence="2" id="KW-0472">Membrane</keyword>
<dbReference type="SUPFAM" id="SSF53098">
    <property type="entry name" value="Ribonuclease H-like"/>
    <property type="match status" value="1"/>
</dbReference>